<evidence type="ECO:0000313" key="8">
    <source>
        <dbReference type="Proteomes" id="UP000000322"/>
    </source>
</evidence>
<reference evidence="7 8" key="1">
    <citation type="journal article" date="2009" name="Stand. Genomic Sci.">
        <title>Complete genome sequence of Sanguibacter keddieii type strain (ST-74).</title>
        <authorList>
            <person name="Ivanova N."/>
            <person name="Sikorski J."/>
            <person name="Sims D."/>
            <person name="Brettin T."/>
            <person name="Detter J.C."/>
            <person name="Han C."/>
            <person name="Lapidus A."/>
            <person name="Copeland A."/>
            <person name="Glavina Del Rio T."/>
            <person name="Nolan M."/>
            <person name="Chen F."/>
            <person name="Lucas S."/>
            <person name="Tice H."/>
            <person name="Cheng J.F."/>
            <person name="Bruce D."/>
            <person name="Goodwin L."/>
            <person name="Pitluck S."/>
            <person name="Pati A."/>
            <person name="Mavromatis K."/>
            <person name="Chen A."/>
            <person name="Palaniappan K."/>
            <person name="D'haeseleer P."/>
            <person name="Chain P."/>
            <person name="Bristow J."/>
            <person name="Eisen J.A."/>
            <person name="Markowitz V."/>
            <person name="Hugenholtz P."/>
            <person name="Goker M."/>
            <person name="Pukall R."/>
            <person name="Klenk H.P."/>
            <person name="Kyrpides N.C."/>
        </authorList>
    </citation>
    <scope>NUCLEOTIDE SEQUENCE [LARGE SCALE GENOMIC DNA]</scope>
    <source>
        <strain evidence="8">ATCC 51767 / DSM 10542 / NCFB 3025 / ST-74</strain>
    </source>
</reference>
<dbReference type="HOGENOM" id="CLU_021603_1_2_11"/>
<dbReference type="PANTHER" id="PTHR10188">
    <property type="entry name" value="L-ASPARAGINASE"/>
    <property type="match status" value="1"/>
</dbReference>
<dbReference type="eggNOG" id="COG1446">
    <property type="taxonomic scope" value="Bacteria"/>
</dbReference>
<feature type="binding site" evidence="5">
    <location>
        <begin position="218"/>
        <end position="221"/>
    </location>
    <ligand>
        <name>substrate</name>
    </ligand>
</feature>
<dbReference type="KEGG" id="ske:Sked_13940"/>
<keyword evidence="1" id="KW-0645">Protease</keyword>
<dbReference type="RefSeq" id="WP_012866403.1">
    <property type="nucleotide sequence ID" value="NC_013521.1"/>
</dbReference>
<dbReference type="PANTHER" id="PTHR10188:SF6">
    <property type="entry name" value="N(4)-(BETA-N-ACETYLGLUCOSAMINYL)-L-ASPARAGINASE"/>
    <property type="match status" value="1"/>
</dbReference>
<keyword evidence="3" id="KW-0068">Autocatalytic cleavage</keyword>
<keyword evidence="8" id="KW-1185">Reference proteome</keyword>
<evidence type="ECO:0000256" key="1">
    <source>
        <dbReference type="ARBA" id="ARBA00022670"/>
    </source>
</evidence>
<dbReference type="InterPro" id="IPR029055">
    <property type="entry name" value="Ntn_hydrolases_N"/>
</dbReference>
<evidence type="ECO:0000256" key="2">
    <source>
        <dbReference type="ARBA" id="ARBA00022801"/>
    </source>
</evidence>
<sequence>MHLTHLPPTPEQQWSLAIHAGAGPRPRPLTPEETAGYEAGLRRAVDAGRAVLHDGGAALDAVTAAVLVLEDDEHFNAGRGAALTSAGTVELDAAVMSGTDRSVGAVTGSTRARNPVLAARAVREQTRHVLVADPDADLLARWGVPTAPQDYFVTPRRRAQLDDALGADASTPRWPAPESPAPGTVVGHGTVGAVARDSQGNLAAATSTGGVTNQMVGRIGDAPVVGAGTYADNSTVAISCTGIGEFFLRGVLAHDVAARIRYRGDTLHDAVESAIDEHLVATGGDGGLIAVDSAGGVVLGFCSAAMFRGYATSTCETEVVA</sequence>
<proteinExistence type="predicted"/>
<protein>
    <submittedName>
        <fullName evidence="7">Asparaginase</fullName>
    </submittedName>
</protein>
<dbReference type="GO" id="GO:0008233">
    <property type="term" value="F:peptidase activity"/>
    <property type="evidence" value="ECO:0007669"/>
    <property type="project" value="UniProtKB-KW"/>
</dbReference>
<dbReference type="FunFam" id="3.60.20.30:FF:000001">
    <property type="entry name" value="Isoaspartyl peptidase/L-asparaginase"/>
    <property type="match status" value="1"/>
</dbReference>
<dbReference type="SUPFAM" id="SSF56235">
    <property type="entry name" value="N-terminal nucleophile aminohydrolases (Ntn hydrolases)"/>
    <property type="match status" value="1"/>
</dbReference>
<dbReference type="Proteomes" id="UP000000322">
    <property type="component" value="Chromosome"/>
</dbReference>
<keyword evidence="2" id="KW-0378">Hydrolase</keyword>
<dbReference type="InterPro" id="IPR000246">
    <property type="entry name" value="Peptidase_T2"/>
</dbReference>
<accession>D1BF38</accession>
<dbReference type="AlphaFoldDB" id="D1BF38"/>
<name>D1BF38_SANKS</name>
<organism evidence="7 8">
    <name type="scientific">Sanguibacter keddieii (strain ATCC 51767 / DSM 10542 / NCFB 3025 / ST-74)</name>
    <dbReference type="NCBI Taxonomy" id="446469"/>
    <lineage>
        <taxon>Bacteria</taxon>
        <taxon>Bacillati</taxon>
        <taxon>Actinomycetota</taxon>
        <taxon>Actinomycetes</taxon>
        <taxon>Micrococcales</taxon>
        <taxon>Sanguibacteraceae</taxon>
        <taxon>Sanguibacter</taxon>
    </lineage>
</organism>
<feature type="binding site" evidence="5">
    <location>
        <begin position="241"/>
        <end position="244"/>
    </location>
    <ligand>
        <name>substrate</name>
    </ligand>
</feature>
<dbReference type="OrthoDB" id="9780217at2"/>
<dbReference type="Gene3D" id="3.60.20.30">
    <property type="entry name" value="(Glycosyl)asparaginase"/>
    <property type="match status" value="1"/>
</dbReference>
<feature type="site" description="Cleavage; by autolysis" evidence="6">
    <location>
        <begin position="189"/>
        <end position="190"/>
    </location>
</feature>
<evidence type="ECO:0000256" key="5">
    <source>
        <dbReference type="PIRSR" id="PIRSR600246-2"/>
    </source>
</evidence>
<evidence type="ECO:0000313" key="7">
    <source>
        <dbReference type="EMBL" id="ACZ21334.1"/>
    </source>
</evidence>
<dbReference type="CDD" id="cd04701">
    <property type="entry name" value="Asparaginase_2"/>
    <property type="match status" value="1"/>
</dbReference>
<dbReference type="Pfam" id="PF01112">
    <property type="entry name" value="Asparaginase_2"/>
    <property type="match status" value="1"/>
</dbReference>
<dbReference type="GO" id="GO:0016811">
    <property type="term" value="F:hydrolase activity, acting on carbon-nitrogen (but not peptide) bonds, in linear amides"/>
    <property type="evidence" value="ECO:0007669"/>
    <property type="project" value="UniProtKB-ARBA"/>
</dbReference>
<evidence type="ECO:0000256" key="3">
    <source>
        <dbReference type="ARBA" id="ARBA00022813"/>
    </source>
</evidence>
<dbReference type="EMBL" id="CP001819">
    <property type="protein sequence ID" value="ACZ21334.1"/>
    <property type="molecule type" value="Genomic_DNA"/>
</dbReference>
<feature type="active site" description="Nucleophile" evidence="4">
    <location>
        <position position="190"/>
    </location>
</feature>
<dbReference type="GO" id="GO:0006508">
    <property type="term" value="P:proteolysis"/>
    <property type="evidence" value="ECO:0007669"/>
    <property type="project" value="UniProtKB-KW"/>
</dbReference>
<evidence type="ECO:0000256" key="6">
    <source>
        <dbReference type="PIRSR" id="PIRSR600246-3"/>
    </source>
</evidence>
<gene>
    <name evidence="7" type="ordered locus">Sked_13940</name>
</gene>
<dbReference type="STRING" id="446469.Sked_13940"/>
<evidence type="ECO:0000256" key="4">
    <source>
        <dbReference type="PIRSR" id="PIRSR600246-1"/>
    </source>
</evidence>